<name>A0AAD4CFP2_ASPNN</name>
<feature type="transmembrane region" description="Helical" evidence="1">
    <location>
        <begin position="240"/>
        <end position="258"/>
    </location>
</feature>
<feature type="transmembrane region" description="Helical" evidence="1">
    <location>
        <begin position="143"/>
        <end position="164"/>
    </location>
</feature>
<evidence type="ECO:0000256" key="1">
    <source>
        <dbReference type="SAM" id="Phobius"/>
    </source>
</evidence>
<proteinExistence type="predicted"/>
<accession>A0AAD4CFP2</accession>
<gene>
    <name evidence="2" type="ORF">FE257_012935</name>
</gene>
<reference evidence="2" key="1">
    <citation type="journal article" date="2019" name="Beilstein J. Org. Chem.">
        <title>Nanangenines: drimane sesquiterpenoids as the dominant metabolite cohort of a novel Australian fungus, Aspergillus nanangensis.</title>
        <authorList>
            <person name="Lacey H.J."/>
            <person name="Gilchrist C.L.M."/>
            <person name="Crombie A."/>
            <person name="Kalaitzis J.A."/>
            <person name="Vuong D."/>
            <person name="Rutledge P.J."/>
            <person name="Turner P."/>
            <person name="Pitt J.I."/>
            <person name="Lacey E."/>
            <person name="Chooi Y.H."/>
            <person name="Piggott A.M."/>
        </authorList>
    </citation>
    <scope>NUCLEOTIDE SEQUENCE</scope>
    <source>
        <strain evidence="2">MST-FP2251</strain>
    </source>
</reference>
<dbReference type="Proteomes" id="UP001194746">
    <property type="component" value="Unassembled WGS sequence"/>
</dbReference>
<feature type="transmembrane region" description="Helical" evidence="1">
    <location>
        <begin position="12"/>
        <end position="37"/>
    </location>
</feature>
<dbReference type="AlphaFoldDB" id="A0AAD4CFP2"/>
<comment type="caution">
    <text evidence="2">The sequence shown here is derived from an EMBL/GenBank/DDBJ whole genome shotgun (WGS) entry which is preliminary data.</text>
</comment>
<keyword evidence="3" id="KW-1185">Reference proteome</keyword>
<reference evidence="2" key="2">
    <citation type="submission" date="2020-02" db="EMBL/GenBank/DDBJ databases">
        <authorList>
            <person name="Gilchrist C.L.M."/>
            <person name="Chooi Y.-H."/>
        </authorList>
    </citation>
    <scope>NUCLEOTIDE SEQUENCE</scope>
    <source>
        <strain evidence="2">MST-FP2251</strain>
    </source>
</reference>
<dbReference type="EMBL" id="VCAU01000096">
    <property type="protein sequence ID" value="KAF9885413.1"/>
    <property type="molecule type" value="Genomic_DNA"/>
</dbReference>
<protein>
    <submittedName>
        <fullName evidence="2">Uncharacterized protein</fullName>
    </submittedName>
</protein>
<feature type="transmembrane region" description="Helical" evidence="1">
    <location>
        <begin position="190"/>
        <end position="215"/>
    </location>
</feature>
<organism evidence="2 3">
    <name type="scientific">Aspergillus nanangensis</name>
    <dbReference type="NCBI Taxonomy" id="2582783"/>
    <lineage>
        <taxon>Eukaryota</taxon>
        <taxon>Fungi</taxon>
        <taxon>Dikarya</taxon>
        <taxon>Ascomycota</taxon>
        <taxon>Pezizomycotina</taxon>
        <taxon>Eurotiomycetes</taxon>
        <taxon>Eurotiomycetidae</taxon>
        <taxon>Eurotiales</taxon>
        <taxon>Aspergillaceae</taxon>
        <taxon>Aspergillus</taxon>
        <taxon>Aspergillus subgen. Circumdati</taxon>
    </lineage>
</organism>
<feature type="transmembrane region" description="Helical" evidence="1">
    <location>
        <begin position="105"/>
        <end position="123"/>
    </location>
</feature>
<sequence>MSLPKHQMQASPSLILPLSAVMLTLAIMAFTGVPSIIWGSHSPIFASTRHPITGEHFVNWRIRTAPLWLYQGLHAAPAIIWCLLMPLQHIDDFRQRWPAFHRQNGYIVSCSSLILSLTGYWMIGKKVAHTHVNIFHLHNLSGLLPFGWPTFELSLICWGPVYLYSLLRTVRTARAGNFPMHRRWAVTHTISAYAISLERVSLVLTYVVGWVLALLPKEAVYGILNLEDTMSAKASAELDTFALANVMAFFMAIYWAFYEWRKATSLVAVPGHLKAPGKYE</sequence>
<keyword evidence="1" id="KW-1133">Transmembrane helix</keyword>
<evidence type="ECO:0000313" key="3">
    <source>
        <dbReference type="Proteomes" id="UP001194746"/>
    </source>
</evidence>
<feature type="transmembrane region" description="Helical" evidence="1">
    <location>
        <begin position="67"/>
        <end position="84"/>
    </location>
</feature>
<evidence type="ECO:0000313" key="2">
    <source>
        <dbReference type="EMBL" id="KAF9885413.1"/>
    </source>
</evidence>
<keyword evidence="1" id="KW-0472">Membrane</keyword>
<keyword evidence="1" id="KW-0812">Transmembrane</keyword>